<gene>
    <name evidence="1" type="ORF">PACLA_8A048489</name>
</gene>
<dbReference type="EMBL" id="CACRXK020012397">
    <property type="protein sequence ID" value="CAB4023251.1"/>
    <property type="molecule type" value="Genomic_DNA"/>
</dbReference>
<reference evidence="1" key="1">
    <citation type="submission" date="2020-04" db="EMBL/GenBank/DDBJ databases">
        <authorList>
            <person name="Alioto T."/>
            <person name="Alioto T."/>
            <person name="Gomez Garrido J."/>
        </authorList>
    </citation>
    <scope>NUCLEOTIDE SEQUENCE</scope>
    <source>
        <strain evidence="1">A484AB</strain>
    </source>
</reference>
<name>A0A7D9L0Z0_PARCT</name>
<keyword evidence="2" id="KW-1185">Reference proteome</keyword>
<comment type="caution">
    <text evidence="1">The sequence shown here is derived from an EMBL/GenBank/DDBJ whole genome shotgun (WGS) entry which is preliminary data.</text>
</comment>
<dbReference type="AlphaFoldDB" id="A0A7D9L0Z0"/>
<sequence length="201" mass="21637">MTSRPTTTGSTPTTTSVPTLINCANTTVPNNCTHNTSPSTTGASKTPTGGSSGPNCYTHQTWSDYQNGIRGFGLGASMIFLCFVEILMSLLSSACCWVATKVEPTRVTRRKATIQGTASEMIAASQSFEMVMPRRRHGRNVTSNTFNVNDNEYEMSSAGASPTSDEYESIQENVYETIPPISIPAPTHEGPITNWYSTTAC</sequence>
<organism evidence="1 2">
    <name type="scientific">Paramuricea clavata</name>
    <name type="common">Red gorgonian</name>
    <name type="synonym">Violescent sea-whip</name>
    <dbReference type="NCBI Taxonomy" id="317549"/>
    <lineage>
        <taxon>Eukaryota</taxon>
        <taxon>Metazoa</taxon>
        <taxon>Cnidaria</taxon>
        <taxon>Anthozoa</taxon>
        <taxon>Octocorallia</taxon>
        <taxon>Malacalcyonacea</taxon>
        <taxon>Plexauridae</taxon>
        <taxon>Paramuricea</taxon>
    </lineage>
</organism>
<proteinExistence type="predicted"/>
<accession>A0A7D9L0Z0</accession>
<dbReference type="Proteomes" id="UP001152795">
    <property type="component" value="Unassembled WGS sequence"/>
</dbReference>
<protein>
    <submittedName>
        <fullName evidence="1">Uncharacterized protein</fullName>
    </submittedName>
</protein>
<evidence type="ECO:0000313" key="1">
    <source>
        <dbReference type="EMBL" id="CAB4023251.1"/>
    </source>
</evidence>
<evidence type="ECO:0000313" key="2">
    <source>
        <dbReference type="Proteomes" id="UP001152795"/>
    </source>
</evidence>